<feature type="signal peptide" evidence="2">
    <location>
        <begin position="1"/>
        <end position="22"/>
    </location>
</feature>
<feature type="chain" id="PRO_5047282127" evidence="2">
    <location>
        <begin position="23"/>
        <end position="126"/>
    </location>
</feature>
<comment type="caution">
    <text evidence="3">The sequence shown here is derived from an EMBL/GenBank/DDBJ whole genome shotgun (WGS) entry which is preliminary data.</text>
</comment>
<protein>
    <submittedName>
        <fullName evidence="3">Uncharacterized protein</fullName>
    </submittedName>
</protein>
<organism evidence="3 4">
    <name type="scientific">Streptomyces violascens</name>
    <dbReference type="NCBI Taxonomy" id="67381"/>
    <lineage>
        <taxon>Bacteria</taxon>
        <taxon>Bacillati</taxon>
        <taxon>Actinomycetota</taxon>
        <taxon>Actinomycetes</taxon>
        <taxon>Kitasatosporales</taxon>
        <taxon>Streptomycetaceae</taxon>
        <taxon>Streptomyces</taxon>
    </lineage>
</organism>
<evidence type="ECO:0000256" key="1">
    <source>
        <dbReference type="SAM" id="MobiDB-lite"/>
    </source>
</evidence>
<dbReference type="RefSeq" id="WP_189960392.1">
    <property type="nucleotide sequence ID" value="NZ_BMUA01000001.1"/>
</dbReference>
<sequence>MKRLLLASLLLLTTLAAPTAAAQPSATAHRRSTEPSPHVRTTRWQTGSTYYIDGTGWTPHAVVRTYVEGWERAPATRQWSQDTTDANGAFSFQRYEPYNPYEHGLLHLYMVDSVTGRRNGVSIPLP</sequence>
<evidence type="ECO:0000313" key="4">
    <source>
        <dbReference type="Proteomes" id="UP001050808"/>
    </source>
</evidence>
<accession>A0ABQ3QGK2</accession>
<keyword evidence="4" id="KW-1185">Reference proteome</keyword>
<feature type="region of interest" description="Disordered" evidence="1">
    <location>
        <begin position="21"/>
        <end position="40"/>
    </location>
</feature>
<gene>
    <name evidence="3" type="ORF">Sviol_08340</name>
</gene>
<dbReference type="Proteomes" id="UP001050808">
    <property type="component" value="Unassembled WGS sequence"/>
</dbReference>
<dbReference type="EMBL" id="BNDY01000002">
    <property type="protein sequence ID" value="GHI36426.1"/>
    <property type="molecule type" value="Genomic_DNA"/>
</dbReference>
<name>A0ABQ3QGK2_9ACTN</name>
<reference evidence="3" key="1">
    <citation type="submission" date="2024-05" db="EMBL/GenBank/DDBJ databases">
        <title>Whole genome shotgun sequence of Streptomyces violascens NBRC 12920.</title>
        <authorList>
            <person name="Komaki H."/>
            <person name="Tamura T."/>
        </authorList>
    </citation>
    <scope>NUCLEOTIDE SEQUENCE</scope>
    <source>
        <strain evidence="3">NBRC 12920</strain>
    </source>
</reference>
<evidence type="ECO:0000256" key="2">
    <source>
        <dbReference type="SAM" id="SignalP"/>
    </source>
</evidence>
<evidence type="ECO:0000313" key="3">
    <source>
        <dbReference type="EMBL" id="GHI36426.1"/>
    </source>
</evidence>
<proteinExistence type="predicted"/>
<keyword evidence="2" id="KW-0732">Signal</keyword>